<dbReference type="AlphaFoldDB" id="E6QNT3"/>
<dbReference type="PANTHER" id="PTHR30050:SF4">
    <property type="entry name" value="ATP-BINDING PROTEIN RV3427C IN INSERTION SEQUENCE-RELATED"/>
    <property type="match status" value="1"/>
</dbReference>
<keyword evidence="3" id="KW-0067">ATP-binding</keyword>
<comment type="caution">
    <text evidence="5">The sequence shown here is derived from an EMBL/GenBank/DDBJ whole genome shotgun (WGS) entry which is preliminary data.</text>
</comment>
<protein>
    <submittedName>
        <fullName evidence="5">Helper of transposition of insertion sequence ISCARN78, IS21 family, ORFB</fullName>
    </submittedName>
</protein>
<accession>E6QNT3</accession>
<dbReference type="PANTHER" id="PTHR30050">
    <property type="entry name" value="CHROMOSOMAL REPLICATION INITIATOR PROTEIN DNAA"/>
    <property type="match status" value="1"/>
</dbReference>
<dbReference type="Pfam" id="PF01695">
    <property type="entry name" value="IstB_IS21"/>
    <property type="match status" value="1"/>
</dbReference>
<dbReference type="InterPro" id="IPR027417">
    <property type="entry name" value="P-loop_NTPase"/>
</dbReference>
<reference evidence="5" key="1">
    <citation type="submission" date="2009-10" db="EMBL/GenBank/DDBJ databases">
        <title>Diversity of trophic interactions inside an arsenic-rich microbial ecosystem.</title>
        <authorList>
            <person name="Bertin P.N."/>
            <person name="Heinrich-Salmeron A."/>
            <person name="Pelletier E."/>
            <person name="Goulhen-Chollet F."/>
            <person name="Arsene-Ploetze F."/>
            <person name="Gallien S."/>
            <person name="Calteau A."/>
            <person name="Vallenet D."/>
            <person name="Casiot C."/>
            <person name="Chane-Woon-Ming B."/>
            <person name="Giloteaux L."/>
            <person name="Barakat M."/>
            <person name="Bonnefoy V."/>
            <person name="Bruneel O."/>
            <person name="Chandler M."/>
            <person name="Cleiss J."/>
            <person name="Duran R."/>
            <person name="Elbaz-Poulichet F."/>
            <person name="Fonknechten N."/>
            <person name="Lauga B."/>
            <person name="Mornico D."/>
            <person name="Ortet P."/>
            <person name="Schaeffer C."/>
            <person name="Siguier P."/>
            <person name="Alexander Thil Smith A."/>
            <person name="Van Dorsselaer A."/>
            <person name="Weissenbach J."/>
            <person name="Medigue C."/>
            <person name="Le Paslier D."/>
        </authorList>
    </citation>
    <scope>NUCLEOTIDE SEQUENCE</scope>
</reference>
<dbReference type="SMART" id="SM00382">
    <property type="entry name" value="AAA"/>
    <property type="match status" value="1"/>
</dbReference>
<dbReference type="InterPro" id="IPR047661">
    <property type="entry name" value="IstB"/>
</dbReference>
<keyword evidence="2" id="KW-0547">Nucleotide-binding</keyword>
<proteinExistence type="inferred from homology"/>
<gene>
    <name evidence="5" type="primary">istB</name>
    <name evidence="5" type="ORF">CARN6_2427</name>
</gene>
<evidence type="ECO:0000256" key="1">
    <source>
        <dbReference type="ARBA" id="ARBA00008059"/>
    </source>
</evidence>
<dbReference type="EMBL" id="CABQ01000290">
    <property type="protein sequence ID" value="CBI08904.1"/>
    <property type="molecule type" value="Genomic_DNA"/>
</dbReference>
<dbReference type="InterPro" id="IPR003593">
    <property type="entry name" value="AAA+_ATPase"/>
</dbReference>
<feature type="domain" description="AAA+ ATPase" evidence="4">
    <location>
        <begin position="98"/>
        <end position="231"/>
    </location>
</feature>
<evidence type="ECO:0000259" key="4">
    <source>
        <dbReference type="SMART" id="SM00382"/>
    </source>
</evidence>
<dbReference type="Gene3D" id="3.40.50.300">
    <property type="entry name" value="P-loop containing nucleotide triphosphate hydrolases"/>
    <property type="match status" value="1"/>
</dbReference>
<evidence type="ECO:0000256" key="2">
    <source>
        <dbReference type="ARBA" id="ARBA00022741"/>
    </source>
</evidence>
<dbReference type="FunFam" id="3.40.50.300:FF:001361">
    <property type="entry name" value="AAA family ATPase"/>
    <property type="match status" value="1"/>
</dbReference>
<dbReference type="CDD" id="cd00009">
    <property type="entry name" value="AAA"/>
    <property type="match status" value="1"/>
</dbReference>
<comment type="similarity">
    <text evidence="1">Belongs to the IS21/IS1162 putative ATP-binding protein family.</text>
</comment>
<evidence type="ECO:0000256" key="3">
    <source>
        <dbReference type="ARBA" id="ARBA00022840"/>
    </source>
</evidence>
<dbReference type="NCBIfam" id="NF038214">
    <property type="entry name" value="IS21_help_AAA"/>
    <property type="match status" value="1"/>
</dbReference>
<sequence length="251" mass="28436">MMYHPTLDKLQQLKLTGMLRALQDQEGIPDIRTMPFEERLGLMVDRELTDRDNRRMQTRLRAAKLKHGAALEDIDFKTARGLDRSLIMKLAGCEWVAEHLNVLITGATGVGKTWLACALAHKACREGYSSSYVRLSRLFQELDIGRADGSYAKTIRQLAKTDVLVMDDWGLAVLSDQNRRDLLEILDDRYNLRATVITSQLPIAHWHEAVGDPTLADAILDRVVHNAYKINLSGSSMRKEREKLTTVRPTP</sequence>
<organism evidence="5">
    <name type="scientific">mine drainage metagenome</name>
    <dbReference type="NCBI Taxonomy" id="410659"/>
    <lineage>
        <taxon>unclassified sequences</taxon>
        <taxon>metagenomes</taxon>
        <taxon>ecological metagenomes</taxon>
    </lineage>
</organism>
<dbReference type="InterPro" id="IPR002611">
    <property type="entry name" value="IstB_ATP-bd"/>
</dbReference>
<name>E6QNT3_9ZZZZ</name>
<dbReference type="GO" id="GO:0005524">
    <property type="term" value="F:ATP binding"/>
    <property type="evidence" value="ECO:0007669"/>
    <property type="project" value="UniProtKB-KW"/>
</dbReference>
<dbReference type="InterPro" id="IPR028350">
    <property type="entry name" value="DNAC/IstB-like"/>
</dbReference>
<evidence type="ECO:0000313" key="5">
    <source>
        <dbReference type="EMBL" id="CBI08904.1"/>
    </source>
</evidence>
<dbReference type="PIRSF" id="PIRSF003073">
    <property type="entry name" value="DNAC_TnpB_IstB"/>
    <property type="match status" value="1"/>
</dbReference>
<dbReference type="GO" id="GO:0006260">
    <property type="term" value="P:DNA replication"/>
    <property type="evidence" value="ECO:0007669"/>
    <property type="project" value="TreeGrafter"/>
</dbReference>
<dbReference type="SUPFAM" id="SSF52540">
    <property type="entry name" value="P-loop containing nucleoside triphosphate hydrolases"/>
    <property type="match status" value="1"/>
</dbReference>